<dbReference type="EMBL" id="MTJN01000002">
    <property type="protein sequence ID" value="OOV09076.1"/>
    <property type="molecule type" value="Genomic_DNA"/>
</dbReference>
<dbReference type="Proteomes" id="UP000190750">
    <property type="component" value="Unassembled WGS sequence"/>
</dbReference>
<organism evidence="1 2">
    <name type="scientific">Rhodoferax fermentans</name>
    <dbReference type="NCBI Taxonomy" id="28066"/>
    <lineage>
        <taxon>Bacteria</taxon>
        <taxon>Pseudomonadati</taxon>
        <taxon>Pseudomonadota</taxon>
        <taxon>Betaproteobacteria</taxon>
        <taxon>Burkholderiales</taxon>
        <taxon>Comamonadaceae</taxon>
        <taxon>Rhodoferax</taxon>
    </lineage>
</organism>
<dbReference type="RefSeq" id="WP_078366906.1">
    <property type="nucleotide sequence ID" value="NZ_MTJN01000002.1"/>
</dbReference>
<proteinExistence type="predicted"/>
<accession>A0A1T1AY67</accession>
<evidence type="ECO:0008006" key="3">
    <source>
        <dbReference type="Google" id="ProtNLM"/>
    </source>
</evidence>
<dbReference type="InterPro" id="IPR039498">
    <property type="entry name" value="NTP_transf_5"/>
</dbReference>
<dbReference type="OrthoDB" id="5497963at2"/>
<evidence type="ECO:0000313" key="1">
    <source>
        <dbReference type="EMBL" id="OOV09076.1"/>
    </source>
</evidence>
<dbReference type="Pfam" id="PF14907">
    <property type="entry name" value="NTP_transf_5"/>
    <property type="match status" value="1"/>
</dbReference>
<evidence type="ECO:0000313" key="2">
    <source>
        <dbReference type="Proteomes" id="UP000190750"/>
    </source>
</evidence>
<keyword evidence="2" id="KW-1185">Reference proteome</keyword>
<name>A0A1T1AY67_RHOFE</name>
<comment type="caution">
    <text evidence="1">The sequence shown here is derived from an EMBL/GenBank/DDBJ whole genome shotgun (WGS) entry which is preliminary data.</text>
</comment>
<reference evidence="1 2" key="1">
    <citation type="submission" date="2017-01" db="EMBL/GenBank/DDBJ databases">
        <title>Genome sequencing of Rhodoferax fermentans JCM 7819.</title>
        <authorList>
            <person name="Kim Y.J."/>
            <person name="Farh M.E.-A."/>
            <person name="Yang D.-C."/>
        </authorList>
    </citation>
    <scope>NUCLEOTIDE SEQUENCE [LARGE SCALE GENOMIC DNA]</scope>
    <source>
        <strain evidence="1 2">JCM 7819</strain>
    </source>
</reference>
<sequence length="361" mass="41123">MNLLIDALYCPQRLRQLRPEQWDILIRQARRGDLLARMSAAAHDTGCWGSIPAQVQMHLQSALNLAIRQQQELRWEVDHIADALKDVDVPVVLLKGAAYVLARSAVARGRLVSDVDILVSRAALPAVEKALMMGGWVSNAKSAYDQVYYREWMHELPPMQHFKRGTTIDVHHAILPLSARLHPSTDKLLKATVLIAPNRQVHVLSPLDRVLHSASHLFHEGDLEKGLHGLVDIDLLLRESSAAPDFWLQLIGRAIELELTRPLFYALRYARMVLDSPIPSATVSQLDAAPHARPSPPLLLLMDALYLRALRPPHPTLSDRWTPFARWLLYVRGHWLRMPPWLLIQHLSRKIWLAWFPDKKD</sequence>
<protein>
    <recommendedName>
        <fullName evidence="3">Nucleotidyltransferase</fullName>
    </recommendedName>
</protein>
<dbReference type="AlphaFoldDB" id="A0A1T1AY67"/>
<dbReference type="STRING" id="28066.RF819_11395"/>
<gene>
    <name evidence="1" type="ORF">RF819_11395</name>
</gene>